<reference evidence="2 3" key="1">
    <citation type="submission" date="2019-07" db="EMBL/GenBank/DDBJ databases">
        <title>Genomic Encyclopedia of Type Strains, Phase IV (KMG-IV): sequencing the most valuable type-strain genomes for metagenomic binning, comparative biology and taxonomic classification.</title>
        <authorList>
            <person name="Goeker M."/>
        </authorList>
    </citation>
    <scope>NUCLEOTIDE SEQUENCE [LARGE SCALE GENOMIC DNA]</scope>
    <source>
        <strain evidence="2 3">DSM 44831</strain>
    </source>
</reference>
<keyword evidence="3" id="KW-1185">Reference proteome</keyword>
<protein>
    <submittedName>
        <fullName evidence="2">Uncharacterized protein</fullName>
    </submittedName>
</protein>
<evidence type="ECO:0000313" key="3">
    <source>
        <dbReference type="Proteomes" id="UP000798951"/>
    </source>
</evidence>
<evidence type="ECO:0000313" key="2">
    <source>
        <dbReference type="EMBL" id="KAF0849292.1"/>
    </source>
</evidence>
<feature type="signal peptide" evidence="1">
    <location>
        <begin position="1"/>
        <end position="28"/>
    </location>
</feature>
<keyword evidence="1" id="KW-0732">Signal</keyword>
<name>A0ABQ6YU10_9NOCA</name>
<proteinExistence type="predicted"/>
<dbReference type="Proteomes" id="UP000798951">
    <property type="component" value="Unassembled WGS sequence"/>
</dbReference>
<accession>A0ABQ6YU10</accession>
<feature type="chain" id="PRO_5046809795" evidence="1">
    <location>
        <begin position="29"/>
        <end position="76"/>
    </location>
</feature>
<organism evidence="2 3">
    <name type="scientific">Nocardia caishijiensis</name>
    <dbReference type="NCBI Taxonomy" id="184756"/>
    <lineage>
        <taxon>Bacteria</taxon>
        <taxon>Bacillati</taxon>
        <taxon>Actinomycetota</taxon>
        <taxon>Actinomycetes</taxon>
        <taxon>Mycobacteriales</taxon>
        <taxon>Nocardiaceae</taxon>
        <taxon>Nocardia</taxon>
    </lineage>
</organism>
<comment type="caution">
    <text evidence="2">The sequence shown here is derived from an EMBL/GenBank/DDBJ whole genome shotgun (WGS) entry which is preliminary data.</text>
</comment>
<gene>
    <name evidence="2" type="ORF">FNL39_101730</name>
</gene>
<dbReference type="EMBL" id="VMSD01000001">
    <property type="protein sequence ID" value="KAF0849292.1"/>
    <property type="molecule type" value="Genomic_DNA"/>
</dbReference>
<sequence length="76" mass="7617">MHRRMIRILVTTAAVAGIAAGTASPALAAPAQPAVIAESGSAGTGSALIDFPLGIMKLIICGPWGAAEPHPNPMCR</sequence>
<evidence type="ECO:0000256" key="1">
    <source>
        <dbReference type="SAM" id="SignalP"/>
    </source>
</evidence>